<dbReference type="Pfam" id="PF05137">
    <property type="entry name" value="PilN"/>
    <property type="match status" value="1"/>
</dbReference>
<dbReference type="SUPFAM" id="SSF53067">
    <property type="entry name" value="Actin-like ATPase domain"/>
    <property type="match status" value="1"/>
</dbReference>
<dbReference type="Proteomes" id="UP000051802">
    <property type="component" value="Unassembled WGS sequence"/>
</dbReference>
<dbReference type="OrthoDB" id="5621075at2"/>
<dbReference type="PANTHER" id="PTHR40278">
    <property type="entry name" value="DNA UTILIZATION PROTEIN HOFN"/>
    <property type="match status" value="1"/>
</dbReference>
<protein>
    <submittedName>
        <fullName evidence="2">General secretion pathway protein GspL</fullName>
    </submittedName>
</protein>
<dbReference type="RefSeq" id="WP_057645944.1">
    <property type="nucleotide sequence ID" value="NZ_LLXU01000062.1"/>
</dbReference>
<sequence>MTAWRQSLERIGLRIPPGSGGFWRWWQAALLAWLPARWQWRLGFSPARLLLWREGGEVALAWQRAQGVEPLARLPEAVPPADWDALLPPRLRPLPRYWLLPASAALRRPLRLPAAAAARLQDVARFEIDRQTPFAADQVWFDARALGHHGDAQLDAELVVVPRRVVDGDAGIAPAWRELLAGVDVRDGDGQPLRVNLLPLAERHVRRDPMARWNLAVLATGLIALAIGAQWLLDNRAGAADALEEQVRGDAQRARQVAMQREELTALIEGAAFFEQQRAARPAAIEVWNELSQRLPDGTYLEKFSLEGDQLQLIGLSDEAAALVERLDGAPTWRKPALTGVLQSDAGKGRDRFTITATLAAPPATPAPAAGGAR</sequence>
<proteinExistence type="predicted"/>
<name>A0A0R0AYE6_9GAMM</name>
<dbReference type="STRING" id="676599.ARC20_07460"/>
<keyword evidence="1" id="KW-1133">Transmembrane helix</keyword>
<gene>
    <name evidence="2" type="ORF">ARC20_07460</name>
</gene>
<keyword evidence="1" id="KW-0472">Membrane</keyword>
<dbReference type="InterPro" id="IPR043129">
    <property type="entry name" value="ATPase_NBD"/>
</dbReference>
<dbReference type="InterPro" id="IPR052534">
    <property type="entry name" value="Extracell_DNA_Util/SecSys_Comp"/>
</dbReference>
<reference evidence="2 3" key="1">
    <citation type="submission" date="2015-10" db="EMBL/GenBank/DDBJ databases">
        <title>Genome sequencing and analysis of members of genus Stenotrophomonas.</title>
        <authorList>
            <person name="Patil P.P."/>
            <person name="Midha S."/>
            <person name="Patil P.B."/>
        </authorList>
    </citation>
    <scope>NUCLEOTIDE SEQUENCE [LARGE SCALE GENOMIC DNA]</scope>
    <source>
        <strain evidence="2 3">JCM 16536</strain>
    </source>
</reference>
<evidence type="ECO:0000313" key="3">
    <source>
        <dbReference type="Proteomes" id="UP000051802"/>
    </source>
</evidence>
<comment type="caution">
    <text evidence="2">The sequence shown here is derived from an EMBL/GenBank/DDBJ whole genome shotgun (WGS) entry which is preliminary data.</text>
</comment>
<evidence type="ECO:0000256" key="1">
    <source>
        <dbReference type="SAM" id="Phobius"/>
    </source>
</evidence>
<keyword evidence="1" id="KW-0812">Transmembrane</keyword>
<dbReference type="PANTHER" id="PTHR40278:SF1">
    <property type="entry name" value="DNA UTILIZATION PROTEIN HOFN"/>
    <property type="match status" value="1"/>
</dbReference>
<feature type="transmembrane region" description="Helical" evidence="1">
    <location>
        <begin position="213"/>
        <end position="233"/>
    </location>
</feature>
<organism evidence="2 3">
    <name type="scientific">Stenotrophomonas panacihumi</name>
    <dbReference type="NCBI Taxonomy" id="676599"/>
    <lineage>
        <taxon>Bacteria</taxon>
        <taxon>Pseudomonadati</taxon>
        <taxon>Pseudomonadota</taxon>
        <taxon>Gammaproteobacteria</taxon>
        <taxon>Lysobacterales</taxon>
        <taxon>Lysobacteraceae</taxon>
        <taxon>Stenotrophomonas</taxon>
    </lineage>
</organism>
<evidence type="ECO:0000313" key="2">
    <source>
        <dbReference type="EMBL" id="KRG45555.1"/>
    </source>
</evidence>
<dbReference type="EMBL" id="LLXU01000062">
    <property type="protein sequence ID" value="KRG45555.1"/>
    <property type="molecule type" value="Genomic_DNA"/>
</dbReference>
<dbReference type="InterPro" id="IPR007813">
    <property type="entry name" value="PilN"/>
</dbReference>
<keyword evidence="3" id="KW-1185">Reference proteome</keyword>
<dbReference type="AlphaFoldDB" id="A0A0R0AYE6"/>
<accession>A0A0R0AYE6</accession>